<feature type="compositionally biased region" description="Polar residues" evidence="1">
    <location>
        <begin position="13"/>
        <end position="26"/>
    </location>
</feature>
<accession>A0A9W8E7T5</accession>
<gene>
    <name evidence="2" type="ORF">H4R34_004753</name>
</gene>
<evidence type="ECO:0000313" key="3">
    <source>
        <dbReference type="Proteomes" id="UP001151582"/>
    </source>
</evidence>
<dbReference type="EMBL" id="JANBQB010000667">
    <property type="protein sequence ID" value="KAJ1974346.1"/>
    <property type="molecule type" value="Genomic_DNA"/>
</dbReference>
<dbReference type="AlphaFoldDB" id="A0A9W8E7T5"/>
<comment type="caution">
    <text evidence="2">The sequence shown here is derived from an EMBL/GenBank/DDBJ whole genome shotgun (WGS) entry which is preliminary data.</text>
</comment>
<feature type="region of interest" description="Disordered" evidence="1">
    <location>
        <begin position="137"/>
        <end position="157"/>
    </location>
</feature>
<proteinExistence type="predicted"/>
<dbReference type="OrthoDB" id="5573535at2759"/>
<feature type="region of interest" description="Disordered" evidence="1">
    <location>
        <begin position="1"/>
        <end position="47"/>
    </location>
</feature>
<name>A0A9W8E7T5_9FUNG</name>
<sequence length="516" mass="56144">MGDQTPAKRRRLNSLTNHSPLSSPRSDAQLLLHKSPTAPSTFDPSAAAVPNPLFTQALPTPVSPTCDVGPAMGSTNKDHLPTASATEAEHAPSAQELLAIALEEQVDEASSEKQRLWAIRVLEMALESFEQEEPNHYPVAPTTEFVPTSSPSSIEAGRTASDSCPALPVSALKFALDHGICLFELAVLVGYSLYVDAALSKIEWVAAQLFPGPSTLHPSLQLECLMAWGKGLVYKAALRDMECSQSAVSQPRQTSHGSISIDEEVYNSDEDDEYDEIDGHNHDIGVKCRPSGQSATLDTVVSELISQATAKFDQGIQAYALKTPQAQISMILLIAHSLIKYRFAESSRLFTSTIAALIVRYFNQAIAINPEVRFDSASVLLLCRSNFLIVRSLPCQPSAGGGFALIAANDSEMESQLSNAKHQLDDIINRLIELDDPTNNRDGKGKQPETEAHTRLRANILKLLGQTYIFTSTLEENEDMILDLFDRGVDALERALRVNPDDKELIAQLADLNPSS</sequence>
<organism evidence="2 3">
    <name type="scientific">Dimargaris verticillata</name>
    <dbReference type="NCBI Taxonomy" id="2761393"/>
    <lineage>
        <taxon>Eukaryota</taxon>
        <taxon>Fungi</taxon>
        <taxon>Fungi incertae sedis</taxon>
        <taxon>Zoopagomycota</taxon>
        <taxon>Kickxellomycotina</taxon>
        <taxon>Dimargaritomycetes</taxon>
        <taxon>Dimargaritales</taxon>
        <taxon>Dimargaritaceae</taxon>
        <taxon>Dimargaris</taxon>
    </lineage>
</organism>
<protein>
    <submittedName>
        <fullName evidence="2">Uncharacterized protein</fullName>
    </submittedName>
</protein>
<reference evidence="2" key="1">
    <citation type="submission" date="2022-07" db="EMBL/GenBank/DDBJ databases">
        <title>Phylogenomic reconstructions and comparative analyses of Kickxellomycotina fungi.</title>
        <authorList>
            <person name="Reynolds N.K."/>
            <person name="Stajich J.E."/>
            <person name="Barry K."/>
            <person name="Grigoriev I.V."/>
            <person name="Crous P."/>
            <person name="Smith M.E."/>
        </authorList>
    </citation>
    <scope>NUCLEOTIDE SEQUENCE</scope>
    <source>
        <strain evidence="2">RSA 567</strain>
    </source>
</reference>
<dbReference type="Proteomes" id="UP001151582">
    <property type="component" value="Unassembled WGS sequence"/>
</dbReference>
<evidence type="ECO:0000313" key="2">
    <source>
        <dbReference type="EMBL" id="KAJ1974346.1"/>
    </source>
</evidence>
<keyword evidence="3" id="KW-1185">Reference proteome</keyword>
<evidence type="ECO:0000256" key="1">
    <source>
        <dbReference type="SAM" id="MobiDB-lite"/>
    </source>
</evidence>